<keyword evidence="4" id="KW-1185">Reference proteome</keyword>
<feature type="compositionally biased region" description="Basic residues" evidence="2">
    <location>
        <begin position="1"/>
        <end position="10"/>
    </location>
</feature>
<feature type="compositionally biased region" description="Polar residues" evidence="2">
    <location>
        <begin position="174"/>
        <end position="184"/>
    </location>
</feature>
<comment type="caution">
    <text evidence="3">The sequence shown here is derived from an EMBL/GenBank/DDBJ whole genome shotgun (WGS) entry which is preliminary data.</text>
</comment>
<evidence type="ECO:0000256" key="1">
    <source>
        <dbReference type="SAM" id="Coils"/>
    </source>
</evidence>
<sequence length="302" mass="32549">MGGSRWRRRSGSPALKGNHEGAASVRAPEEPEPRDPVAVCTAAAQFWKKLESVSGPHNLQAVGELKAVKASTLAAKPWDPQRKSLHGQLEVTKRKLQNAQSECDKTCDAMVKLTKDYEKQRKLVSDLTAETQQLETQHKMAAEQALKEYLNDTTLSLERYIQNQFPPRLAPSAEMQTAIAQRQPLSRKRRPQQTLGEAATPAEGAGAGAAAPSGANPDLSAEQIAGFDTEGANMEEELDAAARRAPGTERAGEAVNQALNLNGTNQSPTPQQQAATKKVEKSAKALCTGSKGKGRARESPRR</sequence>
<evidence type="ECO:0000313" key="4">
    <source>
        <dbReference type="Proteomes" id="UP001189429"/>
    </source>
</evidence>
<gene>
    <name evidence="3" type="ORF">PCOR1329_LOCUS56198</name>
</gene>
<feature type="coiled-coil region" evidence="1">
    <location>
        <begin position="82"/>
        <end position="144"/>
    </location>
</feature>
<feature type="compositionally biased region" description="Low complexity" evidence="2">
    <location>
        <begin position="196"/>
        <end position="215"/>
    </location>
</feature>
<organism evidence="3 4">
    <name type="scientific">Prorocentrum cordatum</name>
    <dbReference type="NCBI Taxonomy" id="2364126"/>
    <lineage>
        <taxon>Eukaryota</taxon>
        <taxon>Sar</taxon>
        <taxon>Alveolata</taxon>
        <taxon>Dinophyceae</taxon>
        <taxon>Prorocentrales</taxon>
        <taxon>Prorocentraceae</taxon>
        <taxon>Prorocentrum</taxon>
    </lineage>
</organism>
<feature type="region of interest" description="Disordered" evidence="2">
    <location>
        <begin position="1"/>
        <end position="36"/>
    </location>
</feature>
<protein>
    <submittedName>
        <fullName evidence="3">Uncharacterized protein</fullName>
    </submittedName>
</protein>
<evidence type="ECO:0000313" key="3">
    <source>
        <dbReference type="EMBL" id="CAK0869986.1"/>
    </source>
</evidence>
<feature type="compositionally biased region" description="Basic and acidic residues" evidence="2">
    <location>
        <begin position="240"/>
        <end position="252"/>
    </location>
</feature>
<accession>A0ABN9VCR7</accession>
<feature type="compositionally biased region" description="Polar residues" evidence="2">
    <location>
        <begin position="257"/>
        <end position="275"/>
    </location>
</feature>
<reference evidence="3" key="1">
    <citation type="submission" date="2023-10" db="EMBL/GenBank/DDBJ databases">
        <authorList>
            <person name="Chen Y."/>
            <person name="Shah S."/>
            <person name="Dougan E. K."/>
            <person name="Thang M."/>
            <person name="Chan C."/>
        </authorList>
    </citation>
    <scope>NUCLEOTIDE SEQUENCE [LARGE SCALE GENOMIC DNA]</scope>
</reference>
<proteinExistence type="predicted"/>
<keyword evidence="1" id="KW-0175">Coiled coil</keyword>
<name>A0ABN9VCR7_9DINO</name>
<dbReference type="EMBL" id="CAUYUJ010016911">
    <property type="protein sequence ID" value="CAK0869986.1"/>
    <property type="molecule type" value="Genomic_DNA"/>
</dbReference>
<dbReference type="Proteomes" id="UP001189429">
    <property type="component" value="Unassembled WGS sequence"/>
</dbReference>
<evidence type="ECO:0000256" key="2">
    <source>
        <dbReference type="SAM" id="MobiDB-lite"/>
    </source>
</evidence>
<feature type="region of interest" description="Disordered" evidence="2">
    <location>
        <begin position="166"/>
        <end position="302"/>
    </location>
</feature>